<evidence type="ECO:0000256" key="1">
    <source>
        <dbReference type="SAM" id="SignalP"/>
    </source>
</evidence>
<reference evidence="3" key="1">
    <citation type="submission" date="2015-11" db="EMBL/GenBank/DDBJ databases">
        <authorList>
            <person name="Varghese N."/>
        </authorList>
    </citation>
    <scope>NUCLEOTIDE SEQUENCE [LARGE SCALE GENOMIC DNA]</scope>
</reference>
<keyword evidence="3" id="KW-1185">Reference proteome</keyword>
<proteinExistence type="predicted"/>
<evidence type="ECO:0000313" key="2">
    <source>
        <dbReference type="EMBL" id="CUU06189.1"/>
    </source>
</evidence>
<evidence type="ECO:0008006" key="4">
    <source>
        <dbReference type="Google" id="ProtNLM"/>
    </source>
</evidence>
<dbReference type="RefSeq" id="WP_140945183.1">
    <property type="nucleotide sequence ID" value="NZ_FAOO01000009.1"/>
</dbReference>
<feature type="chain" id="PRO_5006624857" description="Outer membrane protein beta-barrel family protein" evidence="1">
    <location>
        <begin position="21"/>
        <end position="135"/>
    </location>
</feature>
<dbReference type="AlphaFoldDB" id="A0A0S4N8I7"/>
<dbReference type="OrthoDB" id="1494889at2"/>
<evidence type="ECO:0000313" key="3">
    <source>
        <dbReference type="Proteomes" id="UP000320623"/>
    </source>
</evidence>
<name>A0A0S4N8I7_9BACT</name>
<organism evidence="2 3">
    <name type="scientific">Candidatus Thermokryptus mobilis</name>
    <dbReference type="NCBI Taxonomy" id="1643428"/>
    <lineage>
        <taxon>Bacteria</taxon>
        <taxon>Pseudomonadati</taxon>
        <taxon>Candidatus Kryptoniota</taxon>
        <taxon>Candidatus Thermokryptus</taxon>
    </lineage>
</organism>
<keyword evidence="1" id="KW-0732">Signal</keyword>
<feature type="signal peptide" evidence="1">
    <location>
        <begin position="1"/>
        <end position="20"/>
    </location>
</feature>
<accession>A0A0S4N8I7</accession>
<sequence>MKRLILGLVLVVFVSSFANSQFKDQLESKPDVYQKLFMRHSFSVSYFSIGGKGFMLNSYTNSILYRFSDNLNLQADISFISSPFSSFGRGFQRSLSGVFIDRIELNYQPFRNVFINIQYRQVPFYQYYYYPYYRW</sequence>
<dbReference type="Proteomes" id="UP000320623">
    <property type="component" value="Unassembled WGS sequence"/>
</dbReference>
<dbReference type="STRING" id="1643428.GCA_001442855_01409"/>
<dbReference type="EMBL" id="FAOO01000009">
    <property type="protein sequence ID" value="CUU06189.1"/>
    <property type="molecule type" value="Genomic_DNA"/>
</dbReference>
<gene>
    <name evidence="2" type="ORF">JGI1_01438</name>
</gene>
<protein>
    <recommendedName>
        <fullName evidence="4">Outer membrane protein beta-barrel family protein</fullName>
    </recommendedName>
</protein>